<dbReference type="Proteomes" id="UP001224926">
    <property type="component" value="Chromosome"/>
</dbReference>
<dbReference type="Pfam" id="PF13977">
    <property type="entry name" value="TetR_C_6"/>
    <property type="match status" value="1"/>
</dbReference>
<dbReference type="InterPro" id="IPR001647">
    <property type="entry name" value="HTH_TetR"/>
</dbReference>
<sequence length="207" mass="23427">MVEPVFSDPDGTREQILAATYRVLCDQGYANLTISAIGEEFEKSPSLVYQHYDSKDDLVLECLEFLLDHFEGKLKHDGIDDPSDQLEEVLDWWFTPAVDDKRMAFVSAMFELRIQAIHDPAFQEHFTRSDRLFGESIATGIRAGIDAGDFPECDPDAVAETIQSTIIGAGLRRSSTDSDEWLGQVHDELEKYLQIRVCAERDGDFEE</sequence>
<dbReference type="EMBL" id="CP101873">
    <property type="protein sequence ID" value="WMT06893.1"/>
    <property type="molecule type" value="Genomic_DNA"/>
</dbReference>
<keyword evidence="2" id="KW-0805">Transcription regulation</keyword>
<proteinExistence type="predicted"/>
<dbReference type="SUPFAM" id="SSF48498">
    <property type="entry name" value="Tetracyclin repressor-like, C-terminal domain"/>
    <property type="match status" value="1"/>
</dbReference>
<protein>
    <submittedName>
        <fullName evidence="7">TetR/AcrR family transcriptional regulator</fullName>
    </submittedName>
</protein>
<dbReference type="SUPFAM" id="SSF46689">
    <property type="entry name" value="Homeodomain-like"/>
    <property type="match status" value="1"/>
</dbReference>
<feature type="DNA-binding region" description="H-T-H motif" evidence="5">
    <location>
        <begin position="33"/>
        <end position="52"/>
    </location>
</feature>
<dbReference type="GO" id="GO:0003700">
    <property type="term" value="F:DNA-binding transcription factor activity"/>
    <property type="evidence" value="ECO:0007669"/>
    <property type="project" value="TreeGrafter"/>
</dbReference>
<keyword evidence="8" id="KW-1185">Reference proteome</keyword>
<evidence type="ECO:0000256" key="3">
    <source>
        <dbReference type="ARBA" id="ARBA00023125"/>
    </source>
</evidence>
<dbReference type="InterPro" id="IPR050109">
    <property type="entry name" value="HTH-type_TetR-like_transc_reg"/>
</dbReference>
<evidence type="ECO:0000256" key="4">
    <source>
        <dbReference type="ARBA" id="ARBA00023163"/>
    </source>
</evidence>
<gene>
    <name evidence="7" type="ORF">NP511_16070</name>
</gene>
<evidence type="ECO:0000256" key="1">
    <source>
        <dbReference type="ARBA" id="ARBA00022491"/>
    </source>
</evidence>
<dbReference type="GO" id="GO:0000976">
    <property type="term" value="F:transcription cis-regulatory region binding"/>
    <property type="evidence" value="ECO:0007669"/>
    <property type="project" value="TreeGrafter"/>
</dbReference>
<organism evidence="7 8">
    <name type="scientific">Natrinema thermotolerans</name>
    <dbReference type="NCBI Taxonomy" id="121872"/>
    <lineage>
        <taxon>Archaea</taxon>
        <taxon>Methanobacteriati</taxon>
        <taxon>Methanobacteriota</taxon>
        <taxon>Stenosarchaea group</taxon>
        <taxon>Halobacteria</taxon>
        <taxon>Halobacteriales</taxon>
        <taxon>Natrialbaceae</taxon>
        <taxon>Natrinema</taxon>
    </lineage>
</organism>
<dbReference type="InterPro" id="IPR009057">
    <property type="entry name" value="Homeodomain-like_sf"/>
</dbReference>
<keyword evidence="3 5" id="KW-0238">DNA-binding</keyword>
<dbReference type="AlphaFoldDB" id="A0AAF0P7Q0"/>
<evidence type="ECO:0000259" key="6">
    <source>
        <dbReference type="PROSITE" id="PS50977"/>
    </source>
</evidence>
<dbReference type="PANTHER" id="PTHR30055:SF175">
    <property type="entry name" value="HTH-TYPE TRANSCRIPTIONAL REPRESSOR KSTR2"/>
    <property type="match status" value="1"/>
</dbReference>
<feature type="domain" description="HTH tetR-type" evidence="6">
    <location>
        <begin position="10"/>
        <end position="70"/>
    </location>
</feature>
<reference evidence="7 8" key="1">
    <citation type="submission" date="2022-07" db="EMBL/GenBank/DDBJ databases">
        <title>Two temperate virus in Haloterrigena jeotgali A29.</title>
        <authorList>
            <person name="Deng X."/>
        </authorList>
    </citation>
    <scope>NUCLEOTIDE SEQUENCE [LARGE SCALE GENOMIC DNA]</scope>
    <source>
        <strain evidence="7 8">A29</strain>
    </source>
</reference>
<dbReference type="InterPro" id="IPR036271">
    <property type="entry name" value="Tet_transcr_reg_TetR-rel_C_sf"/>
</dbReference>
<evidence type="ECO:0000256" key="2">
    <source>
        <dbReference type="ARBA" id="ARBA00023015"/>
    </source>
</evidence>
<dbReference type="PANTHER" id="PTHR30055">
    <property type="entry name" value="HTH-TYPE TRANSCRIPTIONAL REGULATOR RUTR"/>
    <property type="match status" value="1"/>
</dbReference>
<dbReference type="Gene3D" id="1.10.357.10">
    <property type="entry name" value="Tetracycline Repressor, domain 2"/>
    <property type="match status" value="1"/>
</dbReference>
<name>A0AAF0P7Q0_9EURY</name>
<dbReference type="PROSITE" id="PS50977">
    <property type="entry name" value="HTH_TETR_2"/>
    <property type="match status" value="1"/>
</dbReference>
<dbReference type="GeneID" id="39863149"/>
<evidence type="ECO:0000313" key="7">
    <source>
        <dbReference type="EMBL" id="WMT06893.1"/>
    </source>
</evidence>
<dbReference type="Pfam" id="PF00440">
    <property type="entry name" value="TetR_N"/>
    <property type="match status" value="1"/>
</dbReference>
<dbReference type="GeneID" id="84215489"/>
<dbReference type="InterPro" id="IPR039538">
    <property type="entry name" value="BetI_C"/>
</dbReference>
<keyword evidence="1" id="KW-0678">Repressor</keyword>
<keyword evidence="4" id="KW-0804">Transcription</keyword>
<accession>A0AAF0P7Q0</accession>
<evidence type="ECO:0000313" key="8">
    <source>
        <dbReference type="Proteomes" id="UP001224926"/>
    </source>
</evidence>
<dbReference type="RefSeq" id="WP_049966277.1">
    <property type="nucleotide sequence ID" value="NZ_CP101873.1"/>
</dbReference>
<evidence type="ECO:0000256" key="5">
    <source>
        <dbReference type="PROSITE-ProRule" id="PRU00335"/>
    </source>
</evidence>